<dbReference type="SUPFAM" id="SSF81324">
    <property type="entry name" value="Voltage-gated potassium channels"/>
    <property type="match status" value="1"/>
</dbReference>
<evidence type="ECO:0000256" key="3">
    <source>
        <dbReference type="ARBA" id="ARBA00022475"/>
    </source>
</evidence>
<evidence type="ECO:0000256" key="10">
    <source>
        <dbReference type="ARBA" id="ARBA00023180"/>
    </source>
</evidence>
<dbReference type="InterPro" id="IPR001508">
    <property type="entry name" value="Iono_Glu_rcpt_met"/>
</dbReference>
<dbReference type="Pfam" id="PF10613">
    <property type="entry name" value="Lig_chan-Glu_bd"/>
    <property type="match status" value="1"/>
</dbReference>
<keyword evidence="5 18" id="KW-1133">Transmembrane helix</keyword>
<comment type="caution">
    <text evidence="22">The sequence shown here is derived from an EMBL/GenBank/DDBJ whole genome shotgun (WGS) entry which is preliminary data.</text>
</comment>
<comment type="similarity">
    <text evidence="1">Belongs to the glutamate-gated ion channel (TC 1.A.10.1) family.</text>
</comment>
<name>A0AAU9TH62_EUPED</name>
<keyword evidence="19" id="KW-0732">Signal</keyword>
<keyword evidence="9" id="KW-0675">Receptor</keyword>
<dbReference type="GO" id="GO:0045211">
    <property type="term" value="C:postsynaptic membrane"/>
    <property type="evidence" value="ECO:0007669"/>
    <property type="project" value="UniProtKB-SubCell"/>
</dbReference>
<keyword evidence="3" id="KW-1003">Cell membrane</keyword>
<feature type="signal peptide" evidence="19">
    <location>
        <begin position="1"/>
        <end position="17"/>
    </location>
</feature>
<evidence type="ECO:0000256" key="8">
    <source>
        <dbReference type="ARBA" id="ARBA00023136"/>
    </source>
</evidence>
<keyword evidence="10" id="KW-0325">Glycoprotein</keyword>
<evidence type="ECO:0000256" key="15">
    <source>
        <dbReference type="PIRSR" id="PIRSR601508-1"/>
    </source>
</evidence>
<evidence type="ECO:0000256" key="9">
    <source>
        <dbReference type="ARBA" id="ARBA00023170"/>
    </source>
</evidence>
<feature type="site" description="Crucial to convey clamshell closure to channel opening" evidence="16">
    <location>
        <position position="690"/>
    </location>
</feature>
<evidence type="ECO:0000256" key="16">
    <source>
        <dbReference type="PIRSR" id="PIRSR601508-2"/>
    </source>
</evidence>
<keyword evidence="17" id="KW-1015">Disulfide bond</keyword>
<protein>
    <submittedName>
        <fullName evidence="22">Uncharacterized protein</fullName>
    </submittedName>
</protein>
<dbReference type="SMART" id="SM00079">
    <property type="entry name" value="PBPe"/>
    <property type="match status" value="1"/>
</dbReference>
<evidence type="ECO:0000259" key="20">
    <source>
        <dbReference type="SMART" id="SM00079"/>
    </source>
</evidence>
<keyword evidence="13" id="KW-0407">Ion channel</keyword>
<gene>
    <name evidence="22" type="ORF">EEDITHA_LOCUS1287</name>
</gene>
<dbReference type="Gene3D" id="3.40.50.2300">
    <property type="match status" value="2"/>
</dbReference>
<dbReference type="InterPro" id="IPR015683">
    <property type="entry name" value="Ionotropic_Glu_rcpt"/>
</dbReference>
<feature type="domain" description="Ionotropic glutamate receptor L-glutamate and glycine-binding" evidence="21">
    <location>
        <begin position="452"/>
        <end position="529"/>
    </location>
</feature>
<dbReference type="PANTHER" id="PTHR18966">
    <property type="entry name" value="IONOTROPIC GLUTAMATE RECEPTOR"/>
    <property type="match status" value="1"/>
</dbReference>
<evidence type="ECO:0000256" key="5">
    <source>
        <dbReference type="ARBA" id="ARBA00022989"/>
    </source>
</evidence>
<dbReference type="EMBL" id="CAKOGL010000003">
    <property type="protein sequence ID" value="CAH2084744.1"/>
    <property type="molecule type" value="Genomic_DNA"/>
</dbReference>
<organism evidence="22 23">
    <name type="scientific">Euphydryas editha</name>
    <name type="common">Edith's checkerspot</name>
    <dbReference type="NCBI Taxonomy" id="104508"/>
    <lineage>
        <taxon>Eukaryota</taxon>
        <taxon>Metazoa</taxon>
        <taxon>Ecdysozoa</taxon>
        <taxon>Arthropoda</taxon>
        <taxon>Hexapoda</taxon>
        <taxon>Insecta</taxon>
        <taxon>Pterygota</taxon>
        <taxon>Neoptera</taxon>
        <taxon>Endopterygota</taxon>
        <taxon>Lepidoptera</taxon>
        <taxon>Glossata</taxon>
        <taxon>Ditrysia</taxon>
        <taxon>Papilionoidea</taxon>
        <taxon>Nymphalidae</taxon>
        <taxon>Nymphalinae</taxon>
        <taxon>Euphydryas</taxon>
    </lineage>
</organism>
<feature type="site" description="Interaction with the cone snail toxin Con-ikot-ikot" evidence="16">
    <location>
        <position position="717"/>
    </location>
</feature>
<dbReference type="Pfam" id="PF01094">
    <property type="entry name" value="ANF_receptor"/>
    <property type="match status" value="1"/>
</dbReference>
<dbReference type="InterPro" id="IPR001320">
    <property type="entry name" value="Iontro_rcpt_C"/>
</dbReference>
<sequence>MLCFMFIICILLQTTCSQVIDTETHTVYFQIAGLFENSSVTQRLAFKESMRDAKLVMGSQSNNQNEALKDWRLEPVILQLDKTDSYSVWKNLCSNKTMRPIAIFGPQNPISDGTVRDQCTIANIPHIQATWKPIDTDTEEEEIVEVNEKPTFKRMSINFYPRAEEILQAYAELLKYYKWDNFAVLYEDDFGLSRIQKILAEFTDHFPVTVRKLDPTQDNIKIFKDLSAFKESRMIMDCHEDRILKYLEEARSVNMCNEYQHYILTNMDSSKVADKLTAFRSNITWLSMVEYDKLQDSKHFLVSRVGKWTSDTPTSLSPPVTIFKLEALIMNDVANHVLKAVKDLISDDVMRNPYSSLCEADAEPWPFGVLLQEKIIQTKSTGVTGPIEFNEKGDRVNYTLYINEIYESELDTIGTWDSSIRGPIVEDRPLPKTTGSQKNSKHFIVISRKAKPYFYDKVRCPEDDKTCVEETADENYEGYSVDLVYKIFSTLRKYNFNYTYSFLDKGYKDYGSYDTKTKKWDGMIGDLLDKKADLAVCDLTITEKRKKVVDFSVPFMSLGISILYTKEKKVPPGMFSFLKPYSFDVWLYTATAYCVVSIVLFVCSRISPADWENPQPCDKDPEELENIWNFKNCTWLTMGSIMTQGCDILPKAIGSRWVCAMWWFFAVIVCQTYIAQLSASMTSALENEPINNVEDLAKQTKVLYGAIKTGSTLDFFKYSKDKMYKQMYENMMANPAVLVKSNDEGEKRVLSGKNKYAFLMESVTIEYKLKRNCELKKVGEELDSKDYGIAMPANSPFRTHINRAILELKELTVIDEIKKKWWEEKNDAKQCADEKDENDTEGDLEMQNLMGAFIVLIVGLVLSLFITAAEFMNEVRNIVVREKVPHKEVFMKELKASLNFFQMQKPVLRNPSRAPSIVSQAENIEKETNRLNAVDNFITFEKGEN</sequence>
<dbReference type="GO" id="GO:0038023">
    <property type="term" value="F:signaling receptor activity"/>
    <property type="evidence" value="ECO:0007669"/>
    <property type="project" value="InterPro"/>
</dbReference>
<dbReference type="SUPFAM" id="SSF53850">
    <property type="entry name" value="Periplasmic binding protein-like II"/>
    <property type="match status" value="1"/>
</dbReference>
<evidence type="ECO:0000256" key="7">
    <source>
        <dbReference type="ARBA" id="ARBA00023065"/>
    </source>
</evidence>
<dbReference type="InterPro" id="IPR019594">
    <property type="entry name" value="Glu/Gly-bd"/>
</dbReference>
<evidence type="ECO:0000256" key="12">
    <source>
        <dbReference type="ARBA" id="ARBA00023286"/>
    </source>
</evidence>
<evidence type="ECO:0000313" key="22">
    <source>
        <dbReference type="EMBL" id="CAH2084744.1"/>
    </source>
</evidence>
<dbReference type="Pfam" id="PF00060">
    <property type="entry name" value="Lig_chan"/>
    <property type="match status" value="1"/>
</dbReference>
<evidence type="ECO:0000256" key="11">
    <source>
        <dbReference type="ARBA" id="ARBA00023257"/>
    </source>
</evidence>
<dbReference type="AlphaFoldDB" id="A0AAU9TH62"/>
<evidence type="ECO:0000256" key="1">
    <source>
        <dbReference type="ARBA" id="ARBA00008685"/>
    </source>
</evidence>
<dbReference type="Gene3D" id="1.10.287.70">
    <property type="match status" value="1"/>
</dbReference>
<evidence type="ECO:0000256" key="2">
    <source>
        <dbReference type="ARBA" id="ARBA00022448"/>
    </source>
</evidence>
<evidence type="ECO:0000256" key="14">
    <source>
        <dbReference type="ARBA" id="ARBA00034104"/>
    </source>
</evidence>
<keyword evidence="23" id="KW-1185">Reference proteome</keyword>
<dbReference type="InterPro" id="IPR001828">
    <property type="entry name" value="ANF_lig-bd_rcpt"/>
</dbReference>
<feature type="binding site" evidence="15">
    <location>
        <position position="711"/>
    </location>
    <ligand>
        <name>L-glutamate</name>
        <dbReference type="ChEBI" id="CHEBI:29985"/>
    </ligand>
</feature>
<feature type="transmembrane region" description="Helical" evidence="18">
    <location>
        <begin position="657"/>
        <end position="675"/>
    </location>
</feature>
<reference evidence="22" key="1">
    <citation type="submission" date="2022-03" db="EMBL/GenBank/DDBJ databases">
        <authorList>
            <person name="Tunstrom K."/>
        </authorList>
    </citation>
    <scope>NUCLEOTIDE SEQUENCE</scope>
</reference>
<keyword evidence="12" id="KW-1071">Ligand-gated ion channel</keyword>
<dbReference type="SMART" id="SM00918">
    <property type="entry name" value="Lig_chan-Glu_bd"/>
    <property type="match status" value="1"/>
</dbReference>
<evidence type="ECO:0000256" key="17">
    <source>
        <dbReference type="PIRSR" id="PIRSR601508-3"/>
    </source>
</evidence>
<accession>A0AAU9TH62</accession>
<evidence type="ECO:0000256" key="6">
    <source>
        <dbReference type="ARBA" id="ARBA00023018"/>
    </source>
</evidence>
<dbReference type="SUPFAM" id="SSF53822">
    <property type="entry name" value="Periplasmic binding protein-like I"/>
    <property type="match status" value="1"/>
</dbReference>
<evidence type="ECO:0000256" key="18">
    <source>
        <dbReference type="SAM" id="Phobius"/>
    </source>
</evidence>
<feature type="disulfide bond" evidence="17">
    <location>
        <begin position="773"/>
        <end position="831"/>
    </location>
</feature>
<dbReference type="Proteomes" id="UP001153954">
    <property type="component" value="Unassembled WGS sequence"/>
</dbReference>
<feature type="binding site" evidence="15">
    <location>
        <position position="712"/>
    </location>
    <ligand>
        <name>L-glutamate</name>
        <dbReference type="ChEBI" id="CHEBI:29985"/>
    </ligand>
</feature>
<feature type="domain" description="Ionotropic glutamate receptor C-terminal" evidence="20">
    <location>
        <begin position="457"/>
        <end position="824"/>
    </location>
</feature>
<feature type="transmembrane region" description="Helical" evidence="18">
    <location>
        <begin position="849"/>
        <end position="871"/>
    </location>
</feature>
<evidence type="ECO:0000256" key="19">
    <source>
        <dbReference type="SAM" id="SignalP"/>
    </source>
</evidence>
<keyword evidence="7" id="KW-0406">Ion transport</keyword>
<evidence type="ECO:0000259" key="21">
    <source>
        <dbReference type="SMART" id="SM00918"/>
    </source>
</evidence>
<dbReference type="PRINTS" id="PR00177">
    <property type="entry name" value="NMDARECEPTOR"/>
</dbReference>
<dbReference type="FunFam" id="1.10.287.70:FF:000010">
    <property type="entry name" value="Putative glutamate receptor ionotropic kainate 1"/>
    <property type="match status" value="1"/>
</dbReference>
<evidence type="ECO:0000256" key="13">
    <source>
        <dbReference type="ARBA" id="ARBA00023303"/>
    </source>
</evidence>
<keyword evidence="4 18" id="KW-0812">Transmembrane</keyword>
<dbReference type="Gene3D" id="3.40.190.10">
    <property type="entry name" value="Periplasmic binding protein-like II"/>
    <property type="match status" value="2"/>
</dbReference>
<dbReference type="FunFam" id="3.40.190.10:FF:000178">
    <property type="entry name" value="Glutamate receptor subunit"/>
    <property type="match status" value="1"/>
</dbReference>
<feature type="binding site" evidence="15">
    <location>
        <position position="540"/>
    </location>
    <ligand>
        <name>L-glutamate</name>
        <dbReference type="ChEBI" id="CHEBI:29985"/>
    </ligand>
</feature>
<feature type="binding site" evidence="15">
    <location>
        <position position="545"/>
    </location>
    <ligand>
        <name>L-glutamate</name>
        <dbReference type="ChEBI" id="CHEBI:29985"/>
    </ligand>
</feature>
<keyword evidence="11" id="KW-0628">Postsynaptic cell membrane</keyword>
<evidence type="ECO:0000313" key="23">
    <source>
        <dbReference type="Proteomes" id="UP001153954"/>
    </source>
</evidence>
<dbReference type="FunFam" id="3.40.190.10:FF:000061">
    <property type="entry name" value="Glutamate receptor, ionotropic kainate"/>
    <property type="match status" value="1"/>
</dbReference>
<dbReference type="GO" id="GO:0015276">
    <property type="term" value="F:ligand-gated monoatomic ion channel activity"/>
    <property type="evidence" value="ECO:0007669"/>
    <property type="project" value="InterPro"/>
</dbReference>
<feature type="transmembrane region" description="Helical" evidence="18">
    <location>
        <begin position="585"/>
        <end position="603"/>
    </location>
</feature>
<keyword evidence="6" id="KW-0770">Synapse</keyword>
<evidence type="ECO:0000256" key="4">
    <source>
        <dbReference type="ARBA" id="ARBA00022692"/>
    </source>
</evidence>
<feature type="binding site" evidence="15">
    <location>
        <position position="761"/>
    </location>
    <ligand>
        <name>L-glutamate</name>
        <dbReference type="ChEBI" id="CHEBI:29985"/>
    </ligand>
</feature>
<feature type="disulfide bond" evidence="17">
    <location>
        <begin position="93"/>
        <end position="358"/>
    </location>
</feature>
<dbReference type="InterPro" id="IPR028082">
    <property type="entry name" value="Peripla_BP_I"/>
</dbReference>
<comment type="subcellular location">
    <subcellularLocation>
        <location evidence="14">Postsynaptic cell membrane</location>
        <topology evidence="14">Multi-pass membrane protein</topology>
    </subcellularLocation>
</comment>
<proteinExistence type="inferred from homology"/>
<keyword evidence="2" id="KW-0813">Transport</keyword>
<feature type="chain" id="PRO_5043684279" evidence="19">
    <location>
        <begin position="18"/>
        <end position="945"/>
    </location>
</feature>
<keyword evidence="8 18" id="KW-0472">Membrane</keyword>